<name>A0A1J5NYW8_9ZZZZ</name>
<reference evidence="1" key="1">
    <citation type="submission" date="2016-10" db="EMBL/GenBank/DDBJ databases">
        <title>Sequence of Gallionella enrichment culture.</title>
        <authorList>
            <person name="Poehlein A."/>
            <person name="Muehling M."/>
            <person name="Daniel R."/>
        </authorList>
    </citation>
    <scope>NUCLEOTIDE SEQUENCE</scope>
</reference>
<accession>A0A1J5NYW8</accession>
<proteinExistence type="predicted"/>
<evidence type="ECO:0000313" key="1">
    <source>
        <dbReference type="EMBL" id="OIQ63998.1"/>
    </source>
</evidence>
<organism evidence="1">
    <name type="scientific">mine drainage metagenome</name>
    <dbReference type="NCBI Taxonomy" id="410659"/>
    <lineage>
        <taxon>unclassified sequences</taxon>
        <taxon>metagenomes</taxon>
        <taxon>ecological metagenomes</taxon>
    </lineage>
</organism>
<dbReference type="AlphaFoldDB" id="A0A1J5NYW8"/>
<dbReference type="EMBL" id="MLJW01008502">
    <property type="protein sequence ID" value="OIQ63998.1"/>
    <property type="molecule type" value="Genomic_DNA"/>
</dbReference>
<comment type="caution">
    <text evidence="1">The sequence shown here is derived from an EMBL/GenBank/DDBJ whole genome shotgun (WGS) entry which is preliminary data.</text>
</comment>
<protein>
    <submittedName>
        <fullName evidence="1">Uncharacterized protein</fullName>
    </submittedName>
</protein>
<gene>
    <name evidence="1" type="ORF">GALL_544550</name>
</gene>
<sequence>MFDELARVKVGAAVAFVVDALRVKHQRATLTVEFRQAVEGQHVGNHAGHHLGNGRAARHLDDRLVEDDLVNRRGAGRVGRGGLHAAVGGAGAPANDRLGMFGGHLELFDKGFAADNAIHAVFVQWRVAFDGEDVVALVFLDRIHQGSFGLMARGGHQSVVVVKADHRQDDILGQRMRRADEAFAAAGAFEAVDPDYRGARLCLHRLGDFWDKGGAEAKCRRGE</sequence>